<name>A0A2H4SBD6_CORMI</name>
<gene>
    <name evidence="3" type="ORF">A9K55_006199</name>
</gene>
<protein>
    <recommendedName>
        <fullName evidence="5">C6 transcription factor</fullName>
    </recommendedName>
</protein>
<sequence length="299" mass="32383">MGPTFALEGASHCFFKLVTIDFDLQTRRGLVSSASLLIVTAPVATAIHTNPSFTVRPVTRSSSSRAGSAAPETPATPTRKRTSSSRKSAPPPSSALTTTTSGGWSHAPDAATLFWLGVSLPLVIWDTAYVLGRPHTMEHGWLHWPLWAPYKLYGQVDHVYGWKAFHARSGFTAAQGALNAVETVMYLAYAWVCLTKAVDAAVGGEGSRRRRRAVTGRAGARAVLVGFSAAVMTLSKTLLYWLNEYYSGFDNIGHNDLVSLIFLWIIPNGAWLVGSTWMIYSLGGDILRAIETASHVKSE</sequence>
<accession>A0A2H4SBD6</accession>
<reference evidence="3 4" key="1">
    <citation type="journal article" date="2017" name="BMC Genomics">
        <title>Chromosome level assembly and secondary metabolite potential of the parasitic fungus Cordyceps militaris.</title>
        <authorList>
            <person name="Kramer G.J."/>
            <person name="Nodwell J.R."/>
        </authorList>
    </citation>
    <scope>NUCLEOTIDE SEQUENCE [LARGE SCALE GENOMIC DNA]</scope>
    <source>
        <strain evidence="3 4">ATCC 34164</strain>
    </source>
</reference>
<feature type="compositionally biased region" description="Low complexity" evidence="1">
    <location>
        <begin position="60"/>
        <end position="77"/>
    </location>
</feature>
<dbReference type="VEuPathDB" id="FungiDB:CCM_02742"/>
<dbReference type="EMBL" id="CP023323">
    <property type="protein sequence ID" value="ATY60397.1"/>
    <property type="molecule type" value="Genomic_DNA"/>
</dbReference>
<dbReference type="AlphaFoldDB" id="A0A2H4SBD6"/>
<feature type="transmembrane region" description="Helical" evidence="2">
    <location>
        <begin position="218"/>
        <end position="241"/>
    </location>
</feature>
<evidence type="ECO:0008006" key="5">
    <source>
        <dbReference type="Google" id="ProtNLM"/>
    </source>
</evidence>
<dbReference type="Proteomes" id="UP000323067">
    <property type="component" value="Chromosome vi"/>
</dbReference>
<evidence type="ECO:0000313" key="4">
    <source>
        <dbReference type="Proteomes" id="UP000323067"/>
    </source>
</evidence>
<dbReference type="PANTHER" id="PTHR37919:SF2">
    <property type="entry name" value="EXPERA DOMAIN-CONTAINING PROTEIN"/>
    <property type="match status" value="1"/>
</dbReference>
<evidence type="ECO:0000313" key="3">
    <source>
        <dbReference type="EMBL" id="ATY60397.1"/>
    </source>
</evidence>
<dbReference type="OrthoDB" id="60858at2759"/>
<evidence type="ECO:0000256" key="1">
    <source>
        <dbReference type="SAM" id="MobiDB-lite"/>
    </source>
</evidence>
<dbReference type="VEuPathDB" id="FungiDB:A9K55_006199"/>
<evidence type="ECO:0000256" key="2">
    <source>
        <dbReference type="SAM" id="Phobius"/>
    </source>
</evidence>
<feature type="transmembrane region" description="Helical" evidence="2">
    <location>
        <begin position="261"/>
        <end position="280"/>
    </location>
</feature>
<keyword evidence="2" id="KW-1133">Transmembrane helix</keyword>
<organism evidence="3 4">
    <name type="scientific">Cordyceps militaris</name>
    <name type="common">Caterpillar fungus</name>
    <name type="synonym">Clavaria militaris</name>
    <dbReference type="NCBI Taxonomy" id="73501"/>
    <lineage>
        <taxon>Eukaryota</taxon>
        <taxon>Fungi</taxon>
        <taxon>Dikarya</taxon>
        <taxon>Ascomycota</taxon>
        <taxon>Pezizomycotina</taxon>
        <taxon>Sordariomycetes</taxon>
        <taxon>Hypocreomycetidae</taxon>
        <taxon>Hypocreales</taxon>
        <taxon>Cordycipitaceae</taxon>
        <taxon>Cordyceps</taxon>
    </lineage>
</organism>
<proteinExistence type="predicted"/>
<keyword evidence="2" id="KW-0812">Transmembrane</keyword>
<dbReference type="PANTHER" id="PTHR37919">
    <property type="entry name" value="PROTEIN CBG05606"/>
    <property type="match status" value="1"/>
</dbReference>
<keyword evidence="2" id="KW-0472">Membrane</keyword>
<feature type="region of interest" description="Disordered" evidence="1">
    <location>
        <begin position="56"/>
        <end position="103"/>
    </location>
</feature>